<dbReference type="InterPro" id="IPR032567">
    <property type="entry name" value="RTL1-rel"/>
</dbReference>
<keyword evidence="1" id="KW-0479">Metal-binding</keyword>
<evidence type="ECO:0000313" key="5">
    <source>
        <dbReference type="Proteomes" id="UP001151760"/>
    </source>
</evidence>
<name>A0ABQ5DZX8_9ASTR</name>
<proteinExistence type="predicted"/>
<dbReference type="InterPro" id="IPR043502">
    <property type="entry name" value="DNA/RNA_pol_sf"/>
</dbReference>
<feature type="compositionally biased region" description="Basic and acidic residues" evidence="2">
    <location>
        <begin position="221"/>
        <end position="234"/>
    </location>
</feature>
<dbReference type="Proteomes" id="UP001151760">
    <property type="component" value="Unassembled WGS sequence"/>
</dbReference>
<evidence type="ECO:0000256" key="1">
    <source>
        <dbReference type="PROSITE-ProRule" id="PRU00047"/>
    </source>
</evidence>
<accession>A0ABQ5DZX8</accession>
<dbReference type="PROSITE" id="PS50158">
    <property type="entry name" value="ZF_CCHC"/>
    <property type="match status" value="1"/>
</dbReference>
<reference evidence="4" key="2">
    <citation type="submission" date="2022-01" db="EMBL/GenBank/DDBJ databases">
        <authorList>
            <person name="Yamashiro T."/>
            <person name="Shiraishi A."/>
            <person name="Satake H."/>
            <person name="Nakayama K."/>
        </authorList>
    </citation>
    <scope>NUCLEOTIDE SEQUENCE</scope>
</reference>
<dbReference type="SUPFAM" id="SSF56672">
    <property type="entry name" value="DNA/RNA polymerases"/>
    <property type="match status" value="1"/>
</dbReference>
<organism evidence="4 5">
    <name type="scientific">Tanacetum coccineum</name>
    <dbReference type="NCBI Taxonomy" id="301880"/>
    <lineage>
        <taxon>Eukaryota</taxon>
        <taxon>Viridiplantae</taxon>
        <taxon>Streptophyta</taxon>
        <taxon>Embryophyta</taxon>
        <taxon>Tracheophyta</taxon>
        <taxon>Spermatophyta</taxon>
        <taxon>Magnoliopsida</taxon>
        <taxon>eudicotyledons</taxon>
        <taxon>Gunneridae</taxon>
        <taxon>Pentapetalae</taxon>
        <taxon>asterids</taxon>
        <taxon>campanulids</taxon>
        <taxon>Asterales</taxon>
        <taxon>Asteraceae</taxon>
        <taxon>Asteroideae</taxon>
        <taxon>Anthemideae</taxon>
        <taxon>Anthemidinae</taxon>
        <taxon>Tanacetum</taxon>
    </lineage>
</organism>
<keyword evidence="5" id="KW-1185">Reference proteome</keyword>
<keyword evidence="4" id="KW-0695">RNA-directed DNA polymerase</keyword>
<dbReference type="Gene3D" id="3.30.70.270">
    <property type="match status" value="1"/>
</dbReference>
<dbReference type="Pfam" id="PF08284">
    <property type="entry name" value="RVP_2"/>
    <property type="match status" value="1"/>
</dbReference>
<dbReference type="GO" id="GO:0003964">
    <property type="term" value="F:RNA-directed DNA polymerase activity"/>
    <property type="evidence" value="ECO:0007669"/>
    <property type="project" value="UniProtKB-KW"/>
</dbReference>
<dbReference type="InterPro" id="IPR043128">
    <property type="entry name" value="Rev_trsase/Diguanyl_cyclase"/>
</dbReference>
<dbReference type="PANTHER" id="PTHR15503">
    <property type="entry name" value="LDOC1 RELATED"/>
    <property type="match status" value="1"/>
</dbReference>
<reference evidence="4" key="1">
    <citation type="journal article" date="2022" name="Int. J. Mol. Sci.">
        <title>Draft Genome of Tanacetum Coccineum: Genomic Comparison of Closely Related Tanacetum-Family Plants.</title>
        <authorList>
            <person name="Yamashiro T."/>
            <person name="Shiraishi A."/>
            <person name="Nakayama K."/>
            <person name="Satake H."/>
        </authorList>
    </citation>
    <scope>NUCLEOTIDE SEQUENCE</scope>
</reference>
<sequence>MSVRSQAPILFPSEADVARLLTLPTPPPPPLTLLSTPLHQIPSPPLPLPSPPTHASLTYVEAPLGYRAAEIWLRAASPLPLPAPSTSRRSNIPKADIPPQKRILLTAPTPRLEAGESSAAARQTRSTVARRVIIVLWIRWMPDAYRDRFVLRDEVNTLRRYLSSLCITHEQERFEARQDLDRSEAHNKALEARIAIQALEVRARVDTREDTGVADALAEQDIDRSRNSDDRHDSGSGGRRRMHVARECTYSDFLKCQPLNFKVGNQVKYATCTLLGNALTWWNSHIKTVGHDNAYGMPWKTLMKMMTGKYCPRGKIKKLEIEIWNLKYVGGLIDIIQGCVMASKPNKMQHAIEFATELMDQKIRTLAKRQAENKRKFKDTSRNNKNQQHPFKRHNVAWAYTAEPGEKKPYGGSKPLCPKCNYHHEGQCAPRCNKCKKVGHLDRDCGGVSVNTTTQRGTNPNSNVVTGAFLLNNRYASILFDTGVDRSFVSTAFSSLIDIIPTTLYHAYDVELADVFPEDLSGIPPVRQVEFQIDLVPGAAPVARAPYRLALSEMKELSDQLQKLSEKGFIRPSSLPWGAPVLFVKKKDGSFQMCIDYHELNKLTVKNRYPLPRIDDLFDQLQGSSVYSKINLRSGYHQLRVREGDC</sequence>
<keyword evidence="4" id="KW-0548">Nucleotidyltransferase</keyword>
<dbReference type="Gene3D" id="3.10.10.10">
    <property type="entry name" value="HIV Type 1 Reverse Transcriptase, subunit A, domain 1"/>
    <property type="match status" value="1"/>
</dbReference>
<keyword evidence="4" id="KW-0808">Transferase</keyword>
<evidence type="ECO:0000313" key="4">
    <source>
        <dbReference type="EMBL" id="GJT43738.1"/>
    </source>
</evidence>
<keyword evidence="1" id="KW-0862">Zinc</keyword>
<feature type="region of interest" description="Disordered" evidence="2">
    <location>
        <begin position="216"/>
        <end position="239"/>
    </location>
</feature>
<dbReference type="PANTHER" id="PTHR15503:SF45">
    <property type="entry name" value="RNA-DIRECTED DNA POLYMERASE HOMOLOG"/>
    <property type="match status" value="1"/>
</dbReference>
<dbReference type="CDD" id="cd01647">
    <property type="entry name" value="RT_LTR"/>
    <property type="match status" value="1"/>
</dbReference>
<dbReference type="EMBL" id="BQNB010015754">
    <property type="protein sequence ID" value="GJT43738.1"/>
    <property type="molecule type" value="Genomic_DNA"/>
</dbReference>
<evidence type="ECO:0000256" key="2">
    <source>
        <dbReference type="SAM" id="MobiDB-lite"/>
    </source>
</evidence>
<protein>
    <submittedName>
        <fullName evidence="4">Reverse transcriptase domain-containing protein</fullName>
    </submittedName>
</protein>
<dbReference type="InterPro" id="IPR001878">
    <property type="entry name" value="Znf_CCHC"/>
</dbReference>
<keyword evidence="1" id="KW-0863">Zinc-finger</keyword>
<evidence type="ECO:0000259" key="3">
    <source>
        <dbReference type="PROSITE" id="PS50158"/>
    </source>
</evidence>
<feature type="domain" description="CCHC-type" evidence="3">
    <location>
        <begin position="431"/>
        <end position="445"/>
    </location>
</feature>
<gene>
    <name evidence="4" type="ORF">Tco_0952453</name>
</gene>
<comment type="caution">
    <text evidence="4">The sequence shown here is derived from an EMBL/GenBank/DDBJ whole genome shotgun (WGS) entry which is preliminary data.</text>
</comment>